<dbReference type="EMBL" id="MNPL01001447">
    <property type="protein sequence ID" value="OQR79145.1"/>
    <property type="molecule type" value="Genomic_DNA"/>
</dbReference>
<dbReference type="PROSITE" id="PS50052">
    <property type="entry name" value="GUANYLATE_KINASE_2"/>
    <property type="match status" value="1"/>
</dbReference>
<dbReference type="InterPro" id="IPR027417">
    <property type="entry name" value="P-loop_NTPase"/>
</dbReference>
<dbReference type="InterPro" id="IPR036028">
    <property type="entry name" value="SH3-like_dom_sf"/>
</dbReference>
<evidence type="ECO:0000259" key="6">
    <source>
        <dbReference type="PROSITE" id="PS50002"/>
    </source>
</evidence>
<dbReference type="InterPro" id="IPR036034">
    <property type="entry name" value="PDZ_sf"/>
</dbReference>
<dbReference type="Pfam" id="PF00595">
    <property type="entry name" value="PDZ"/>
    <property type="match status" value="1"/>
</dbReference>
<dbReference type="Pfam" id="PF00625">
    <property type="entry name" value="Guanylate_kin"/>
    <property type="match status" value="1"/>
</dbReference>
<dbReference type="SMART" id="SM00228">
    <property type="entry name" value="PDZ"/>
    <property type="match status" value="1"/>
</dbReference>
<evidence type="ECO:0000256" key="4">
    <source>
        <dbReference type="PROSITE-ProRule" id="PRU00192"/>
    </source>
</evidence>
<dbReference type="InterPro" id="IPR008145">
    <property type="entry name" value="GK/Ca_channel_bsu"/>
</dbReference>
<dbReference type="PROSITE" id="PS50106">
    <property type="entry name" value="PDZ"/>
    <property type="match status" value="1"/>
</dbReference>
<dbReference type="SUPFAM" id="SSF50156">
    <property type="entry name" value="PDZ domain-like"/>
    <property type="match status" value="1"/>
</dbReference>
<dbReference type="FunFam" id="2.30.42.10:FF:000088">
    <property type="entry name" value="MAGUK p55 subfamily member 5"/>
    <property type="match status" value="1"/>
</dbReference>
<dbReference type="SMART" id="SM00072">
    <property type="entry name" value="GuKc"/>
    <property type="match status" value="1"/>
</dbReference>
<evidence type="ECO:0000313" key="9">
    <source>
        <dbReference type="EMBL" id="OQR79145.1"/>
    </source>
</evidence>
<feature type="non-terminal residue" evidence="9">
    <location>
        <position position="577"/>
    </location>
</feature>
<dbReference type="Pfam" id="PF07653">
    <property type="entry name" value="SH3_2"/>
    <property type="match status" value="1"/>
</dbReference>
<dbReference type="InterPro" id="IPR020590">
    <property type="entry name" value="Guanylate_kinase_CS"/>
</dbReference>
<dbReference type="Gene3D" id="1.20.1270.460">
    <property type="match status" value="1"/>
</dbReference>
<dbReference type="SUPFAM" id="SSF52540">
    <property type="entry name" value="P-loop containing nucleoside triphosphate hydrolases"/>
    <property type="match status" value="1"/>
</dbReference>
<comment type="caution">
    <text evidence="9">The sequence shown here is derived from an EMBL/GenBank/DDBJ whole genome shotgun (WGS) entry which is preliminary data.</text>
</comment>
<keyword evidence="10" id="KW-1185">Reference proteome</keyword>
<dbReference type="Gene3D" id="2.30.42.10">
    <property type="match status" value="1"/>
</dbReference>
<organism evidence="9 10">
    <name type="scientific">Tropilaelaps mercedesae</name>
    <dbReference type="NCBI Taxonomy" id="418985"/>
    <lineage>
        <taxon>Eukaryota</taxon>
        <taxon>Metazoa</taxon>
        <taxon>Ecdysozoa</taxon>
        <taxon>Arthropoda</taxon>
        <taxon>Chelicerata</taxon>
        <taxon>Arachnida</taxon>
        <taxon>Acari</taxon>
        <taxon>Parasitiformes</taxon>
        <taxon>Mesostigmata</taxon>
        <taxon>Gamasina</taxon>
        <taxon>Dermanyssoidea</taxon>
        <taxon>Laelapidae</taxon>
        <taxon>Tropilaelaps</taxon>
    </lineage>
</organism>
<keyword evidence="2 4" id="KW-0728">SH3 domain</keyword>
<dbReference type="Proteomes" id="UP000192247">
    <property type="component" value="Unassembled WGS sequence"/>
</dbReference>
<dbReference type="Gene3D" id="2.30.30.40">
    <property type="entry name" value="SH3 Domains"/>
    <property type="match status" value="1"/>
</dbReference>
<feature type="compositionally biased region" description="Basic residues" evidence="5">
    <location>
        <begin position="431"/>
        <end position="440"/>
    </location>
</feature>
<dbReference type="InterPro" id="IPR008144">
    <property type="entry name" value="Guanylate_kin-like_dom"/>
</dbReference>
<feature type="domain" description="PDZ" evidence="8">
    <location>
        <begin position="235"/>
        <end position="314"/>
    </location>
</feature>
<evidence type="ECO:0000256" key="5">
    <source>
        <dbReference type="SAM" id="MobiDB-lite"/>
    </source>
</evidence>
<dbReference type="PROSITE" id="PS50002">
    <property type="entry name" value="SH3"/>
    <property type="match status" value="1"/>
</dbReference>
<evidence type="ECO:0000256" key="3">
    <source>
        <dbReference type="ARBA" id="ARBA00022737"/>
    </source>
</evidence>
<accession>A0A1V9Y082</accession>
<evidence type="ECO:0000313" key="10">
    <source>
        <dbReference type="Proteomes" id="UP000192247"/>
    </source>
</evidence>
<dbReference type="CDD" id="cd12036">
    <property type="entry name" value="SH3_MPP5"/>
    <property type="match status" value="1"/>
</dbReference>
<dbReference type="InterPro" id="IPR050716">
    <property type="entry name" value="MAGUK"/>
</dbReference>
<protein>
    <submittedName>
        <fullName evidence="9">MAGUK p55 subfamily member 5-like</fullName>
    </submittedName>
</protein>
<dbReference type="GO" id="GO:0005911">
    <property type="term" value="C:cell-cell junction"/>
    <property type="evidence" value="ECO:0007669"/>
    <property type="project" value="UniProtKB-ARBA"/>
</dbReference>
<evidence type="ECO:0000256" key="2">
    <source>
        <dbReference type="ARBA" id="ARBA00022443"/>
    </source>
</evidence>
<name>A0A1V9Y082_9ACAR</name>
<dbReference type="InterPro" id="IPR001478">
    <property type="entry name" value="PDZ"/>
</dbReference>
<keyword evidence="3" id="KW-0677">Repeat</keyword>
<dbReference type="OrthoDB" id="43580at2759"/>
<feature type="region of interest" description="Disordered" evidence="5">
    <location>
        <begin position="427"/>
        <end position="454"/>
    </location>
</feature>
<evidence type="ECO:0000256" key="1">
    <source>
        <dbReference type="ARBA" id="ARBA00007014"/>
    </source>
</evidence>
<dbReference type="GO" id="GO:0005886">
    <property type="term" value="C:plasma membrane"/>
    <property type="evidence" value="ECO:0007669"/>
    <property type="project" value="UniProtKB-ARBA"/>
</dbReference>
<feature type="domain" description="Guanylate kinase-like" evidence="7">
    <location>
        <begin position="474"/>
        <end position="577"/>
    </location>
</feature>
<dbReference type="PANTHER" id="PTHR23122">
    <property type="entry name" value="MEMBRANE-ASSOCIATED GUANYLATE KINASE MAGUK"/>
    <property type="match status" value="1"/>
</dbReference>
<proteinExistence type="inferred from homology"/>
<dbReference type="Gene3D" id="3.40.50.300">
    <property type="entry name" value="P-loop containing nucleotide triphosphate hydrolases"/>
    <property type="match status" value="1"/>
</dbReference>
<dbReference type="FunFam" id="3.30.63.10:FF:000002">
    <property type="entry name" value="Guanylate kinase 1"/>
    <property type="match status" value="1"/>
</dbReference>
<dbReference type="AlphaFoldDB" id="A0A1V9Y082"/>
<comment type="similarity">
    <text evidence="1">Belongs to the MAGUK family.</text>
</comment>
<dbReference type="InterPro" id="IPR035601">
    <property type="entry name" value="MPP5_SH3"/>
</dbReference>
<evidence type="ECO:0000259" key="8">
    <source>
        <dbReference type="PROSITE" id="PS50106"/>
    </source>
</evidence>
<dbReference type="PROSITE" id="PS00856">
    <property type="entry name" value="GUANYLATE_KINASE_1"/>
    <property type="match status" value="1"/>
</dbReference>
<feature type="domain" description="SH3" evidence="6">
    <location>
        <begin position="328"/>
        <end position="399"/>
    </location>
</feature>
<dbReference type="InParanoid" id="A0A1V9Y082"/>
<reference evidence="9 10" key="1">
    <citation type="journal article" date="2017" name="Gigascience">
        <title>Draft genome of the honey bee ectoparasitic mite, Tropilaelaps mercedesae, is shaped by the parasitic life history.</title>
        <authorList>
            <person name="Dong X."/>
            <person name="Armstrong S.D."/>
            <person name="Xia D."/>
            <person name="Makepeace B.L."/>
            <person name="Darby A.C."/>
            <person name="Kadowaki T."/>
        </authorList>
    </citation>
    <scope>NUCLEOTIDE SEQUENCE [LARGE SCALE GENOMIC DNA]</scope>
    <source>
        <strain evidence="9">Wuxi-XJTLU</strain>
    </source>
</reference>
<evidence type="ECO:0000259" key="7">
    <source>
        <dbReference type="PROSITE" id="PS50052"/>
    </source>
</evidence>
<dbReference type="CDD" id="cd06798">
    <property type="entry name" value="PDZ_MPP5-like"/>
    <property type="match status" value="1"/>
</dbReference>
<dbReference type="InterPro" id="IPR001452">
    <property type="entry name" value="SH3_domain"/>
</dbReference>
<dbReference type="SMART" id="SM00326">
    <property type="entry name" value="SH3"/>
    <property type="match status" value="1"/>
</dbReference>
<dbReference type="SUPFAM" id="SSF50044">
    <property type="entry name" value="SH3-domain"/>
    <property type="match status" value="1"/>
</dbReference>
<gene>
    <name evidence="9" type="ORF">BIW11_05939</name>
</gene>
<dbReference type="STRING" id="418985.A0A1V9Y082"/>
<sequence length="577" mass="63899">MDDNGEALSEALNRVEAVAASEPSVSTADSRELARISQLVRDEQFAHCLHIATLVRNIWCSQDPPPIPLRCDAQELSGEVALLVQNLPGLLVSEANELLAILARFELDGLLQSHDEIATLCGVFEPVLPVLDASPHRIITAQHQPPQQPQQQLQQHLTMRLFVLLMIALQISGDEYLPPLPDDQAFYQPLACPPPSIGGAGRPINPMGIHPLTSNTQLEHFRDGLLLHPDDNVKLVSIDKTTEPLGATVRNEGESVIIGRIVKGGAAEKSGLLHEGDEILEVNGIEMRGKSVNQVCDILANMTGTLTFLIVPSRQYVEDPGKTTLVQAPVLHVKAHFDYDAEDDMYIPCRELGICFQKGDILHVINRQDSNWWQAYRDGDDEQSLAGLIPSKSFQEQREALKQTIVENEKSISTPASKKNSLLCATSAKSKNAKNKKKSKDKQNAQPIQEKEEVDPEMVTYEEVALYYPKANKKRPIVLIGPSNVGRHELRQRLMEDTVRFAAAVPHTSRPKKDSESHGVDYNFTSLTQFEVDIAAGRFVEHGEYEKHLYGTSLQAIRSVVNAGKICVLNLHPESLR</sequence>